<feature type="domain" description="YcdB/YcdC repeated" evidence="1">
    <location>
        <begin position="247"/>
        <end position="392"/>
    </location>
</feature>
<dbReference type="Pfam" id="PF16244">
    <property type="entry name" value="DUF4901"/>
    <property type="match status" value="1"/>
</dbReference>
<proteinExistence type="predicted"/>
<protein>
    <recommendedName>
        <fullName evidence="1">YcdB/YcdC repeated domain-containing protein</fullName>
    </recommendedName>
</protein>
<evidence type="ECO:0000313" key="2">
    <source>
        <dbReference type="EMBL" id="PED80635.1"/>
    </source>
</evidence>
<organism evidence="2 3">
    <name type="scientific">Bacillus pseudomycoides</name>
    <dbReference type="NCBI Taxonomy" id="64104"/>
    <lineage>
        <taxon>Bacteria</taxon>
        <taxon>Bacillati</taxon>
        <taxon>Bacillota</taxon>
        <taxon>Bacilli</taxon>
        <taxon>Bacillales</taxon>
        <taxon>Bacillaceae</taxon>
        <taxon>Bacillus</taxon>
        <taxon>Bacillus cereus group</taxon>
    </lineage>
</organism>
<dbReference type="Proteomes" id="UP000221020">
    <property type="component" value="Unassembled WGS sequence"/>
</dbReference>
<gene>
    <name evidence="2" type="ORF">CON65_21460</name>
</gene>
<comment type="caution">
    <text evidence="2">The sequence shown here is derived from an EMBL/GenBank/DDBJ whole genome shotgun (WGS) entry which is preliminary data.</text>
</comment>
<sequence length="468" mass="54526">MCGFQMTNILEQIKLFLKMNENIQLFAVTSEESANEFNVFEQRTGELVACYETDGKGGLKHFQACRDLEEVRCVQLSHDEVYEIAQSFLQVFAHNIVKSIYFIKMVEMDNIFQLSYELRDERYHLSFPDSSVMLEIAKDGRFQYFLFEGEACEVRYPKEVITKEEAKEKYIAALRFELLFAKADTEVFANGDDAYHLVYAPKDHVMDIGVSGELHTYENYNGFVQQFHNIEKRTVQNGEILKLIGLDDTYVKIDTNHAEDQVTELWTKHDYANDVEVEEGAPFHTIQVRFHQETFQCISVINNERKDGKKEAITEEEARECALQFLFACYPKADEQFLIERSHPSHHCVWEDENCESQYGFWFHPLHRGKRVDTYSIVIQVGQQSGKILEFQAVNGFDKELDELNDEPTIFEKEAKFIYAQDLEMELVWTKAQNLLHYELCYAPSFPKTDGHVRMVEAHTGTAFPLKV</sequence>
<evidence type="ECO:0000313" key="3">
    <source>
        <dbReference type="Proteomes" id="UP000221020"/>
    </source>
</evidence>
<accession>A0AA91ZRH3</accession>
<name>A0AA91ZRH3_9BACI</name>
<reference evidence="2 3" key="1">
    <citation type="submission" date="2017-09" db="EMBL/GenBank/DDBJ databases">
        <title>Large-scale bioinformatics analysis of Bacillus genomes uncovers conserved roles of natural products in bacterial physiology.</title>
        <authorList>
            <consortium name="Agbiome Team Llc"/>
            <person name="Bleich R.M."/>
            <person name="Grubbs K.J."/>
            <person name="Santa Maria K.C."/>
            <person name="Allen S.E."/>
            <person name="Farag S."/>
            <person name="Shank E.A."/>
            <person name="Bowers A."/>
        </authorList>
    </citation>
    <scope>NUCLEOTIDE SEQUENCE [LARGE SCALE GENOMIC DNA]</scope>
    <source>
        <strain evidence="2 3">AFS092012</strain>
    </source>
</reference>
<dbReference type="EMBL" id="NVOR01000104">
    <property type="protein sequence ID" value="PED80635.1"/>
    <property type="molecule type" value="Genomic_DNA"/>
</dbReference>
<evidence type="ECO:0000259" key="1">
    <source>
        <dbReference type="Pfam" id="PF16244"/>
    </source>
</evidence>
<dbReference type="AlphaFoldDB" id="A0AA91ZRH3"/>
<dbReference type="InterPro" id="IPR032599">
    <property type="entry name" value="YcdB/YcdC_rep_domain"/>
</dbReference>